<name>A0ABY0UB22_9PSED</name>
<dbReference type="Pfam" id="PF20178">
    <property type="entry name" value="ToxA_N"/>
    <property type="match status" value="1"/>
</dbReference>
<dbReference type="EMBL" id="LT629760">
    <property type="protein sequence ID" value="SDS33750.1"/>
    <property type="molecule type" value="Genomic_DNA"/>
</dbReference>
<sequence>MQTSLNYPTLFPSFDSAGSFTKSATTPTASTSQPLPAATAATASPAEVELLDAYIEAVQNKILRNQPSLVNVPVQSQLGQWLDLYRAQLEHPVLQGWFHEQNIDQRFPLQLNPRTGDLTAVVDGKKKTFSRMEETGWGLISGPLLAAANVIAPANLDQLQVRFHDDQIAVSADVVANFQGVPLPQTLAEARAQIRRLDDQKAFDTLQDNDHVRPASGRSAQALALQKTNAHRFYSAAPEMLAYRRLAVDVAQALPDVRAEAKKWAEDLIFKLTGQKVDADTLYLNRFVNSQSATSATGWEHLSEEPRSSLRLPDALLKNFSEHDGVPGNLDLEAGLYIDGPGKSQKGGYGAHNQFPLAPSDLMHSSWKTNFQSKMTEKINNFWNTHTENYETVIKGEFVYQARKQLKAAQARSPAERALLPPEHQFTRNDYRLVMSAASNLTLDEFRSVSIEQLKAKAPLSGTAQVRPLSITGLASSDILVFSDPASDRRVISVPGNNPAYLTFDSDEKVNQWAVDQLKNPAKREALLAHFPLAYRQEQDAGFLAQAAKVLVPTLWFAPIAEKKEGLETLADKLAAGDVKGPVVDSNQTKIEGDVFSNLATAAKERMTNDADVVIKSNGEVIRDTWLNDITVAASLLGKLAPLAAPLAAAAVAAGLTELSLGAEKASSGDTEAERRQGGSRAFDGLLNVLFAAGGFSGEAEDPFKGRSIESTNDIDWAGLSGKPEKSSTTIGKISPSSSLTVGDIPISDLKTSVNLPPLEELLSTPENSVILNGEIEKLSKLDDKLYTFVDRNKKGTVDRLNILVHGRLDPAAGISKVAYNRKLNTPQELLNTLHSEGIHPENFDNVRLLSCDSASGGEASFASEFQKLIGRPVKGYNGTLSANIAPETIKAGIDKVYNLYADHMTRTGTNLTPAIKSQLSLAAEQRVFDEMAKISKFKANKRNPYWNPFKWWAFSYKPVTFPATP</sequence>
<evidence type="ECO:0000313" key="4">
    <source>
        <dbReference type="Proteomes" id="UP000183126"/>
    </source>
</evidence>
<feature type="compositionally biased region" description="Low complexity" evidence="1">
    <location>
        <begin position="23"/>
        <end position="40"/>
    </location>
</feature>
<keyword evidence="4" id="KW-1185">Reference proteome</keyword>
<protein>
    <recommendedName>
        <fullName evidence="2">Dermonecrotic toxin N-terminal domain-containing protein</fullName>
    </recommendedName>
</protein>
<dbReference type="InterPro" id="IPR046673">
    <property type="entry name" value="ToxA_N"/>
</dbReference>
<feature type="region of interest" description="Disordered" evidence="1">
    <location>
        <begin position="21"/>
        <end position="40"/>
    </location>
</feature>
<organism evidence="3 4">
    <name type="scientific">Pseudomonas trivialis</name>
    <dbReference type="NCBI Taxonomy" id="200450"/>
    <lineage>
        <taxon>Bacteria</taxon>
        <taxon>Pseudomonadati</taxon>
        <taxon>Pseudomonadota</taxon>
        <taxon>Gammaproteobacteria</taxon>
        <taxon>Pseudomonadales</taxon>
        <taxon>Pseudomonadaceae</taxon>
        <taxon>Pseudomonas</taxon>
    </lineage>
</organism>
<proteinExistence type="predicted"/>
<feature type="domain" description="Dermonecrotic toxin N-terminal" evidence="2">
    <location>
        <begin position="252"/>
        <end position="534"/>
    </location>
</feature>
<gene>
    <name evidence="3" type="ORF">SAMN04490205_2209</name>
</gene>
<accession>A0ABY0UB22</accession>
<reference evidence="3 4" key="1">
    <citation type="submission" date="2016-10" db="EMBL/GenBank/DDBJ databases">
        <authorList>
            <person name="Varghese N."/>
            <person name="Submissions S."/>
        </authorList>
    </citation>
    <scope>NUCLEOTIDE SEQUENCE [LARGE SCALE GENOMIC DNA]</scope>
    <source>
        <strain evidence="3 4">BS3111</strain>
    </source>
</reference>
<dbReference type="RefSeq" id="WP_057006907.1">
    <property type="nucleotide sequence ID" value="NZ_JYLK01000002.1"/>
</dbReference>
<dbReference type="Proteomes" id="UP000183126">
    <property type="component" value="Chromosome I"/>
</dbReference>
<evidence type="ECO:0000256" key="1">
    <source>
        <dbReference type="SAM" id="MobiDB-lite"/>
    </source>
</evidence>
<evidence type="ECO:0000313" key="3">
    <source>
        <dbReference type="EMBL" id="SDS33750.1"/>
    </source>
</evidence>
<evidence type="ECO:0000259" key="2">
    <source>
        <dbReference type="Pfam" id="PF20178"/>
    </source>
</evidence>